<sequence>MNTPATTSNVTLDDHVEDELAGYLSLENPTSFFLFAGAGSGKTRSLVNALNYLAKTYRDVLRLRGRQIAVVTYTNAACDEITRRTEYDPLFVVRTIHSFAWSQIQGFNSDIRAWLKDNLPREIAELQAAEAKGRAGKASIARQTQIESKQRRLDRLADTKTFVYNPNGDNRERNSLNHSEVVKIFSDFLLTKPLMQRIFVGKFPFLLIDESQDTSRALIDALFVVQQAHADRFCLGLIGDTMQRIYADGKERIEREIPESWGRPEKKLNHRCPQRIVQLINQIRDGADAHKQEPRDDSPEGWARLFVFPIDVPNKPALEQKVRDHMAGLTGDQDWTIASKCKILTLEHRMAARRMGFLNLFESLYSVEEYRTGLLDGSLAPTRFFTHSILPLVKAQVQQTADKFATAKLVREHSPLLRKDALKNHENPIAQLRVAQAAVDSVMALWVNGHPTCAAITASIVETNLFEVPDNLKAALATLQASQPETPDDVEADPVSEKIAALVSLLNCSFTEIEQYAAYVAHEAPFDTHQGVKGLEFERVMVIMDDEEARGFRFSFDKLFGAKAPTATDIKNVQAGKETSVDTTRRLFYVTCSRAQSSLALVAYSADPSSAQAHVVANGWFTADEVLSAVPEQAENLR</sequence>
<dbReference type="AlphaFoldDB" id="A0A238YH00"/>
<dbReference type="PROSITE" id="PS51198">
    <property type="entry name" value="UVRD_HELICASE_ATP_BIND"/>
    <property type="match status" value="1"/>
</dbReference>
<dbReference type="RefSeq" id="WP_089272186.1">
    <property type="nucleotide sequence ID" value="NZ_FZOC01000001.1"/>
</dbReference>
<organism evidence="7 8">
    <name type="scientific">Humidesulfovibrio mexicanus</name>
    <dbReference type="NCBI Taxonomy" id="147047"/>
    <lineage>
        <taxon>Bacteria</taxon>
        <taxon>Pseudomonadati</taxon>
        <taxon>Thermodesulfobacteriota</taxon>
        <taxon>Desulfovibrionia</taxon>
        <taxon>Desulfovibrionales</taxon>
        <taxon>Desulfovibrionaceae</taxon>
        <taxon>Humidesulfovibrio</taxon>
    </lineage>
</organism>
<name>A0A238YH00_9BACT</name>
<dbReference type="GO" id="GO:0000724">
    <property type="term" value="P:double-strand break repair via homologous recombination"/>
    <property type="evidence" value="ECO:0007669"/>
    <property type="project" value="TreeGrafter"/>
</dbReference>
<evidence type="ECO:0000256" key="2">
    <source>
        <dbReference type="ARBA" id="ARBA00022801"/>
    </source>
</evidence>
<dbReference type="GO" id="GO:0016787">
    <property type="term" value="F:hydrolase activity"/>
    <property type="evidence" value="ECO:0007669"/>
    <property type="project" value="UniProtKB-UniRule"/>
</dbReference>
<dbReference type="InterPro" id="IPR014016">
    <property type="entry name" value="UvrD-like_ATP-bd"/>
</dbReference>
<dbReference type="PANTHER" id="PTHR11070">
    <property type="entry name" value="UVRD / RECB / PCRA DNA HELICASE FAMILY MEMBER"/>
    <property type="match status" value="1"/>
</dbReference>
<dbReference type="GO" id="GO:0043138">
    <property type="term" value="F:3'-5' DNA helicase activity"/>
    <property type="evidence" value="ECO:0007669"/>
    <property type="project" value="TreeGrafter"/>
</dbReference>
<evidence type="ECO:0000256" key="5">
    <source>
        <dbReference type="PROSITE-ProRule" id="PRU00560"/>
    </source>
</evidence>
<feature type="binding site" evidence="5">
    <location>
        <begin position="36"/>
        <end position="43"/>
    </location>
    <ligand>
        <name>ATP</name>
        <dbReference type="ChEBI" id="CHEBI:30616"/>
    </ligand>
</feature>
<dbReference type="InterPro" id="IPR027417">
    <property type="entry name" value="P-loop_NTPase"/>
</dbReference>
<feature type="domain" description="UvrD-like helicase ATP-binding" evidence="6">
    <location>
        <begin position="15"/>
        <end position="286"/>
    </location>
</feature>
<dbReference type="GO" id="GO:0005524">
    <property type="term" value="F:ATP binding"/>
    <property type="evidence" value="ECO:0007669"/>
    <property type="project" value="UniProtKB-UniRule"/>
</dbReference>
<accession>A0A238YH00</accession>
<dbReference type="OrthoDB" id="5461146at2"/>
<dbReference type="Pfam" id="PF00580">
    <property type="entry name" value="UvrD-helicase"/>
    <property type="match status" value="1"/>
</dbReference>
<gene>
    <name evidence="7" type="ORF">SAMN04488503_0946</name>
</gene>
<evidence type="ECO:0000256" key="3">
    <source>
        <dbReference type="ARBA" id="ARBA00022806"/>
    </source>
</evidence>
<evidence type="ECO:0000313" key="8">
    <source>
        <dbReference type="Proteomes" id="UP000198324"/>
    </source>
</evidence>
<evidence type="ECO:0000259" key="6">
    <source>
        <dbReference type="PROSITE" id="PS51198"/>
    </source>
</evidence>
<evidence type="ECO:0000313" key="7">
    <source>
        <dbReference type="EMBL" id="SNR70011.1"/>
    </source>
</evidence>
<dbReference type="GO" id="GO:0003677">
    <property type="term" value="F:DNA binding"/>
    <property type="evidence" value="ECO:0007669"/>
    <property type="project" value="InterPro"/>
</dbReference>
<dbReference type="PANTHER" id="PTHR11070:SF30">
    <property type="entry name" value="F-BOX DNA HELICASE 1"/>
    <property type="match status" value="1"/>
</dbReference>
<keyword evidence="8" id="KW-1185">Reference proteome</keyword>
<keyword evidence="1 5" id="KW-0547">Nucleotide-binding</keyword>
<dbReference type="SUPFAM" id="SSF52540">
    <property type="entry name" value="P-loop containing nucleoside triphosphate hydrolases"/>
    <property type="match status" value="1"/>
</dbReference>
<evidence type="ECO:0000256" key="1">
    <source>
        <dbReference type="ARBA" id="ARBA00022741"/>
    </source>
</evidence>
<dbReference type="InterPro" id="IPR000212">
    <property type="entry name" value="DNA_helicase_UvrD/REP"/>
</dbReference>
<dbReference type="Proteomes" id="UP000198324">
    <property type="component" value="Unassembled WGS sequence"/>
</dbReference>
<evidence type="ECO:0000256" key="4">
    <source>
        <dbReference type="ARBA" id="ARBA00022840"/>
    </source>
</evidence>
<proteinExistence type="predicted"/>
<reference evidence="7 8" key="1">
    <citation type="submission" date="2017-06" db="EMBL/GenBank/DDBJ databases">
        <authorList>
            <person name="Kim H.J."/>
            <person name="Triplett B.A."/>
        </authorList>
    </citation>
    <scope>NUCLEOTIDE SEQUENCE [LARGE SCALE GENOMIC DNA]</scope>
    <source>
        <strain evidence="7 8">DSM 13116</strain>
    </source>
</reference>
<dbReference type="EMBL" id="FZOC01000001">
    <property type="protein sequence ID" value="SNR70011.1"/>
    <property type="molecule type" value="Genomic_DNA"/>
</dbReference>
<keyword evidence="2 5" id="KW-0378">Hydrolase</keyword>
<keyword evidence="3 5" id="KW-0347">Helicase</keyword>
<dbReference type="Gene3D" id="3.40.50.300">
    <property type="entry name" value="P-loop containing nucleotide triphosphate hydrolases"/>
    <property type="match status" value="2"/>
</dbReference>
<dbReference type="GO" id="GO:0031297">
    <property type="term" value="P:replication fork processing"/>
    <property type="evidence" value="ECO:0007669"/>
    <property type="project" value="TreeGrafter"/>
</dbReference>
<protein>
    <submittedName>
        <fullName evidence="7">DNA helicase-2 / ATP-dependent DNA helicase PcrA</fullName>
    </submittedName>
</protein>
<keyword evidence="4 5" id="KW-0067">ATP-binding</keyword>